<gene>
    <name evidence="2" type="ORF">UW57_C0012G0028</name>
</gene>
<dbReference type="AlphaFoldDB" id="A0A0G1IU85"/>
<dbReference type="Pfam" id="PF01370">
    <property type="entry name" value="Epimerase"/>
    <property type="match status" value="1"/>
</dbReference>
<accession>A0A0G1IU85</accession>
<dbReference type="Proteomes" id="UP000034652">
    <property type="component" value="Unassembled WGS sequence"/>
</dbReference>
<comment type="caution">
    <text evidence="2">The sequence shown here is derived from an EMBL/GenBank/DDBJ whole genome shotgun (WGS) entry which is preliminary data.</text>
</comment>
<protein>
    <recommendedName>
        <fullName evidence="1">NAD-dependent epimerase/dehydratase domain-containing protein</fullName>
    </recommendedName>
</protein>
<dbReference type="InterPro" id="IPR001509">
    <property type="entry name" value="Epimerase_deHydtase"/>
</dbReference>
<reference evidence="2 3" key="1">
    <citation type="journal article" date="2015" name="Nature">
        <title>rRNA introns, odd ribosomes, and small enigmatic genomes across a large radiation of phyla.</title>
        <authorList>
            <person name="Brown C.T."/>
            <person name="Hug L.A."/>
            <person name="Thomas B.C."/>
            <person name="Sharon I."/>
            <person name="Castelle C.J."/>
            <person name="Singh A."/>
            <person name="Wilkins M.J."/>
            <person name="Williams K.H."/>
            <person name="Banfield J.F."/>
        </authorList>
    </citation>
    <scope>NUCLEOTIDE SEQUENCE [LARGE SCALE GENOMIC DNA]</scope>
</reference>
<evidence type="ECO:0000313" key="2">
    <source>
        <dbReference type="EMBL" id="KKT62916.1"/>
    </source>
</evidence>
<dbReference type="PANTHER" id="PTHR43245">
    <property type="entry name" value="BIFUNCTIONAL POLYMYXIN RESISTANCE PROTEIN ARNA"/>
    <property type="match status" value="1"/>
</dbReference>
<dbReference type="Gene3D" id="3.40.50.720">
    <property type="entry name" value="NAD(P)-binding Rossmann-like Domain"/>
    <property type="match status" value="1"/>
</dbReference>
<dbReference type="STRING" id="1618646.UW57_C0012G0028"/>
<evidence type="ECO:0000313" key="3">
    <source>
        <dbReference type="Proteomes" id="UP000034652"/>
    </source>
</evidence>
<evidence type="ECO:0000259" key="1">
    <source>
        <dbReference type="Pfam" id="PF01370"/>
    </source>
</evidence>
<dbReference type="EMBL" id="LCIV01000012">
    <property type="protein sequence ID" value="KKT62916.1"/>
    <property type="molecule type" value="Genomic_DNA"/>
</dbReference>
<dbReference type="InterPro" id="IPR036291">
    <property type="entry name" value="NAD(P)-bd_dom_sf"/>
</dbReference>
<dbReference type="InterPro" id="IPR050177">
    <property type="entry name" value="Lipid_A_modif_metabolic_enz"/>
</dbReference>
<name>A0A0G1IU85_9BACT</name>
<organism evidence="2 3">
    <name type="scientific">Candidatus Giovannonibacteria bacterium GW2011_GWA1_44_29</name>
    <dbReference type="NCBI Taxonomy" id="1618646"/>
    <lineage>
        <taxon>Bacteria</taxon>
        <taxon>Candidatus Giovannoniibacteriota</taxon>
    </lineage>
</organism>
<feature type="domain" description="NAD-dependent epimerase/dehydratase" evidence="1">
    <location>
        <begin position="4"/>
        <end position="261"/>
    </location>
</feature>
<sequence>MKLFITGTSGYIGGMLVERFLEDPKVEYIVALDMKPQLLTQPKNNPKVSYITQNLADPGWEEKVLSGGAPDIVIHCAWRIRELYGQRARQWKWNIGGSDRVFDFTFSNPSIKKLIYFSTVASYGSYPDNTIEHRFMEKEPFRKSDYSYAEEKRIAEERLQKKYEEKKLKGTAPQIFIVRPAAISGPRGRYQYIRFGLQSALSGALKKQKSFLYEIISLWVSWVPITPKWLRQYIHEDDVADIIKLLSQTDLNGGYEVFNIAPPGEAVLGKDMAEAVGKKTLSVYPWMVRVAFFFVWHLTQGRVPTSPGSWKVYSYPIAVDGSKITRLLGFQYKYSSKEAFKTKNGYYSRFVDS</sequence>
<dbReference type="SUPFAM" id="SSF51735">
    <property type="entry name" value="NAD(P)-binding Rossmann-fold domains"/>
    <property type="match status" value="1"/>
</dbReference>
<dbReference type="PATRIC" id="fig|1618646.3.peg.689"/>
<proteinExistence type="predicted"/>